<evidence type="ECO:0000259" key="1">
    <source>
        <dbReference type="Pfam" id="PF00848"/>
    </source>
</evidence>
<organism evidence="2 3">
    <name type="scientific">Nodularia spumigena CENA596</name>
    <dbReference type="NCBI Taxonomy" id="1819295"/>
    <lineage>
        <taxon>Bacteria</taxon>
        <taxon>Bacillati</taxon>
        <taxon>Cyanobacteriota</taxon>
        <taxon>Cyanophyceae</taxon>
        <taxon>Nostocales</taxon>
        <taxon>Nodulariaceae</taxon>
        <taxon>Nodularia</taxon>
    </lineage>
</organism>
<dbReference type="GO" id="GO:0005506">
    <property type="term" value="F:iron ion binding"/>
    <property type="evidence" value="ECO:0007669"/>
    <property type="project" value="InterPro"/>
</dbReference>
<gene>
    <name evidence="2" type="ORF">A2T98_21695</name>
</gene>
<comment type="caution">
    <text evidence="2">The sequence shown here is derived from an EMBL/GenBank/DDBJ whole genome shotgun (WGS) entry which is preliminary data.</text>
</comment>
<evidence type="ECO:0000313" key="2">
    <source>
        <dbReference type="EMBL" id="KZL47758.1"/>
    </source>
</evidence>
<dbReference type="InterPro" id="IPR015879">
    <property type="entry name" value="Ring_hydroxy_dOase_asu_C_dom"/>
</dbReference>
<dbReference type="Gene3D" id="3.90.380.10">
    <property type="entry name" value="Naphthalene 1,2-dioxygenase Alpha Subunit, Chain A, domain 1"/>
    <property type="match status" value="1"/>
</dbReference>
<evidence type="ECO:0000313" key="3">
    <source>
        <dbReference type="Proteomes" id="UP000076555"/>
    </source>
</evidence>
<protein>
    <submittedName>
        <fullName evidence="2">Iron-sulfur cluster-binding protein, rieske family/carboxynorspermidine decarboxylase</fullName>
    </submittedName>
</protein>
<feature type="domain" description="Aromatic-ring-hydroxylating dioxygenase alpha subunit C-terminal" evidence="1">
    <location>
        <begin position="12"/>
        <end position="109"/>
    </location>
</feature>
<dbReference type="GO" id="GO:0051537">
    <property type="term" value="F:2 iron, 2 sulfur cluster binding"/>
    <property type="evidence" value="ECO:0007669"/>
    <property type="project" value="InterPro"/>
</dbReference>
<dbReference type="OrthoDB" id="477744at2"/>
<reference evidence="2 3" key="1">
    <citation type="submission" date="2016-04" db="EMBL/GenBank/DDBJ databases">
        <title>Draft Genome Assembly of the Bloom-forming Cyanobacterium Nodularia spumigena Strain CENA596 in Shrimp Production Ponds.</title>
        <authorList>
            <person name="Popin R.V."/>
            <person name="Rigonato J."/>
            <person name="Abreu V.A."/>
            <person name="Andreote A.P."/>
            <person name="Silveira S.B."/>
            <person name="Odebrecht C."/>
            <person name="Fiore M.F."/>
        </authorList>
    </citation>
    <scope>NUCLEOTIDE SEQUENCE [LARGE SCALE GENOMIC DNA]</scope>
    <source>
        <strain evidence="2 3">CENA596</strain>
    </source>
</reference>
<dbReference type="EMBL" id="LWAJ01000284">
    <property type="protein sequence ID" value="KZL47758.1"/>
    <property type="molecule type" value="Genomic_DNA"/>
</dbReference>
<accession>A0A166I238</accession>
<proteinExistence type="predicted"/>
<name>A0A166I238_NODSP</name>
<dbReference type="AlphaFoldDB" id="A0A166I238"/>
<dbReference type="RefSeq" id="WP_063874544.1">
    <property type="nucleotide sequence ID" value="NZ_CAWMRI010000284.1"/>
</dbReference>
<dbReference type="Proteomes" id="UP000076555">
    <property type="component" value="Unassembled WGS sequence"/>
</dbReference>
<dbReference type="SUPFAM" id="SSF55961">
    <property type="entry name" value="Bet v1-like"/>
    <property type="match status" value="1"/>
</dbReference>
<sequence length="122" mass="13894">MSAHEEIPMPFSLSVFPEHVQAFSLVPAGPRECRFYIRSYGHALNPEDMNTPAIEAARIANIQLLWESLHEDIRVNYICQDSVSSRLFDQTGVFSIAEFDVAKFQEAIRLKLPITSCQRKPL</sequence>
<dbReference type="Pfam" id="PF00848">
    <property type="entry name" value="Ring_hydroxyl_A"/>
    <property type="match status" value="1"/>
</dbReference>